<evidence type="ECO:0000259" key="6">
    <source>
        <dbReference type="PROSITE" id="PS50873"/>
    </source>
</evidence>
<keyword evidence="2" id="KW-1003">Cell membrane</keyword>
<evidence type="ECO:0000259" key="7">
    <source>
        <dbReference type="PROSITE" id="PS51085"/>
    </source>
</evidence>
<dbReference type="GO" id="GO:0020037">
    <property type="term" value="F:heme binding"/>
    <property type="evidence" value="ECO:0007669"/>
    <property type="project" value="InterPro"/>
</dbReference>
<evidence type="ECO:0000256" key="3">
    <source>
        <dbReference type="ARBA" id="ARBA00023136"/>
    </source>
</evidence>
<dbReference type="RefSeq" id="WP_135768178.1">
    <property type="nucleotide sequence ID" value="NZ_RQET01000007.1"/>
</dbReference>
<dbReference type="PANTHER" id="PTHR43081:SF17">
    <property type="entry name" value="BLL5647 PROTEIN"/>
    <property type="match status" value="1"/>
</dbReference>
<gene>
    <name evidence="8" type="ORF">EHO60_10675</name>
</gene>
<name>A0A4R9GGE8_9LEPT</name>
<dbReference type="InterPro" id="IPR002207">
    <property type="entry name" value="Peroxidase_I"/>
</dbReference>
<dbReference type="PRINTS" id="PR00459">
    <property type="entry name" value="ASPEROXIDASE"/>
</dbReference>
<dbReference type="InterPro" id="IPR001041">
    <property type="entry name" value="2Fe-2S_ferredoxin-type"/>
</dbReference>
<dbReference type="Gene3D" id="3.30.70.1230">
    <property type="entry name" value="Nucleotide cyclase"/>
    <property type="match status" value="1"/>
</dbReference>
<dbReference type="Pfam" id="PF00111">
    <property type="entry name" value="Fer2"/>
    <property type="match status" value="1"/>
</dbReference>
<dbReference type="GO" id="GO:0004016">
    <property type="term" value="F:adenylate cyclase activity"/>
    <property type="evidence" value="ECO:0007669"/>
    <property type="project" value="UniProtKB-ARBA"/>
</dbReference>
<accession>A0A4R9GGE8</accession>
<dbReference type="InterPro" id="IPR050697">
    <property type="entry name" value="Adenylyl/Guanylyl_Cyclase_3/4"/>
</dbReference>
<feature type="domain" description="Plant heme peroxidase family profile" evidence="6">
    <location>
        <begin position="386"/>
        <end position="528"/>
    </location>
</feature>
<comment type="caution">
    <text evidence="8">The sequence shown here is derived from an EMBL/GenBank/DDBJ whole genome shotgun (WGS) entry which is preliminary data.</text>
</comment>
<comment type="subcellular location">
    <subcellularLocation>
        <location evidence="1">Cell membrane</location>
        <topology evidence="1">Multi-pass membrane protein</topology>
    </subcellularLocation>
</comment>
<feature type="domain" description="Guanylate cyclase" evidence="5">
    <location>
        <begin position="116"/>
        <end position="249"/>
    </location>
</feature>
<dbReference type="Pfam" id="PF00211">
    <property type="entry name" value="Guanylate_cyc"/>
    <property type="match status" value="1"/>
</dbReference>
<dbReference type="PROSITE" id="PS51085">
    <property type="entry name" value="2FE2S_FER_2"/>
    <property type="match status" value="1"/>
</dbReference>
<dbReference type="Proteomes" id="UP000298458">
    <property type="component" value="Unassembled WGS sequence"/>
</dbReference>
<dbReference type="Gene3D" id="3.10.20.30">
    <property type="match status" value="1"/>
</dbReference>
<dbReference type="GO" id="GO:0035556">
    <property type="term" value="P:intracellular signal transduction"/>
    <property type="evidence" value="ECO:0007669"/>
    <property type="project" value="InterPro"/>
</dbReference>
<dbReference type="InterPro" id="IPR002016">
    <property type="entry name" value="Haem_peroxidase"/>
</dbReference>
<dbReference type="InterPro" id="IPR012675">
    <property type="entry name" value="Beta-grasp_dom_sf"/>
</dbReference>
<keyword evidence="9" id="KW-1185">Reference proteome</keyword>
<feature type="compositionally biased region" description="Basic and acidic residues" evidence="4">
    <location>
        <begin position="412"/>
        <end position="430"/>
    </location>
</feature>
<evidence type="ECO:0000313" key="9">
    <source>
        <dbReference type="Proteomes" id="UP000298458"/>
    </source>
</evidence>
<dbReference type="GO" id="GO:0006171">
    <property type="term" value="P:cAMP biosynthetic process"/>
    <property type="evidence" value="ECO:0007669"/>
    <property type="project" value="TreeGrafter"/>
</dbReference>
<reference evidence="8" key="1">
    <citation type="journal article" date="2019" name="PLoS Negl. Trop. Dis.">
        <title>Revisiting the worldwide diversity of Leptospira species in the environment.</title>
        <authorList>
            <person name="Vincent A.T."/>
            <person name="Schiettekatte O."/>
            <person name="Bourhy P."/>
            <person name="Veyrier F.J."/>
            <person name="Picardeau M."/>
        </authorList>
    </citation>
    <scope>NUCLEOTIDE SEQUENCE [LARGE SCALE GENOMIC DNA]</scope>
    <source>
        <strain evidence="8">SSW15</strain>
    </source>
</reference>
<dbReference type="Gene3D" id="1.10.420.10">
    <property type="entry name" value="Peroxidase, domain 2"/>
    <property type="match status" value="1"/>
</dbReference>
<dbReference type="InterPro" id="IPR029787">
    <property type="entry name" value="Nucleotide_cyclase"/>
</dbReference>
<evidence type="ECO:0000256" key="2">
    <source>
        <dbReference type="ARBA" id="ARBA00022475"/>
    </source>
</evidence>
<evidence type="ECO:0000259" key="5">
    <source>
        <dbReference type="PROSITE" id="PS50125"/>
    </source>
</evidence>
<evidence type="ECO:0000256" key="4">
    <source>
        <dbReference type="SAM" id="MobiDB-lite"/>
    </source>
</evidence>
<proteinExistence type="predicted"/>
<dbReference type="SUPFAM" id="SSF48113">
    <property type="entry name" value="Heme-dependent peroxidases"/>
    <property type="match status" value="1"/>
</dbReference>
<dbReference type="Gene3D" id="1.10.520.10">
    <property type="match status" value="1"/>
</dbReference>
<dbReference type="GO" id="GO:0006979">
    <property type="term" value="P:response to oxidative stress"/>
    <property type="evidence" value="ECO:0007669"/>
    <property type="project" value="InterPro"/>
</dbReference>
<sequence>MRILFENDREVSIDSDETLLQISLAEGIPHLHACGGNARCSTCRVLVLEGKEHLSERNEKESALAERKGFPENVRLACQTKAFGDVTLRRLVIDDADQILASAFSGKVSGTEKAITILFSDIRSFTSFSESHLPYDVIHILNRYFQKMGDKVLKYGGVIDKYIGDGLMALFGLEESAPEKTNLAAIRCALEMRAELNSFNSYLKSQFNTRFEIGIGIHSGTAILGQLGHSLRMSSTAIGDSVNQASRIESTTKKAGVGFLVSENVYGIVKNSVRKGKTFEASLKGKTGKYRLYEILEVLPNAEKDPWQEVRYRIWDEIELPEAGNWISLALYSSSIFEADGSWIGLDASLRFPSLLNEIQNPRIREHLSSLLRIHSDRKENSETEISLSDCIALAGALAVEKAGGPKINVFPERHDSKFPTGRMEKEPETSDLREILDHYARMQLEPKEVAALFGAHTLGSGERGNYTDTPTAFNNDYFKDLLYDGGTRMSARDRALLSSEETKRAVLEYAVRPERFFSDFSAVYSKLVRGKDEASHSADRER</sequence>
<dbReference type="CDD" id="cd07302">
    <property type="entry name" value="CHD"/>
    <property type="match status" value="1"/>
</dbReference>
<dbReference type="SUPFAM" id="SSF54292">
    <property type="entry name" value="2Fe-2S ferredoxin-like"/>
    <property type="match status" value="1"/>
</dbReference>
<dbReference type="InterPro" id="IPR010255">
    <property type="entry name" value="Haem_peroxidase_sf"/>
</dbReference>
<dbReference type="AlphaFoldDB" id="A0A4R9GGE8"/>
<dbReference type="GO" id="GO:0051536">
    <property type="term" value="F:iron-sulfur cluster binding"/>
    <property type="evidence" value="ECO:0007669"/>
    <property type="project" value="InterPro"/>
</dbReference>
<dbReference type="CDD" id="cd00207">
    <property type="entry name" value="fer2"/>
    <property type="match status" value="1"/>
</dbReference>
<dbReference type="PRINTS" id="PR00458">
    <property type="entry name" value="PEROXIDASE"/>
</dbReference>
<feature type="domain" description="2Fe-2S ferredoxin-type" evidence="7">
    <location>
        <begin position="1"/>
        <end position="99"/>
    </location>
</feature>
<dbReference type="EMBL" id="RQET01000007">
    <property type="protein sequence ID" value="TGK10293.1"/>
    <property type="molecule type" value="Genomic_DNA"/>
</dbReference>
<dbReference type="GO" id="GO:0004601">
    <property type="term" value="F:peroxidase activity"/>
    <property type="evidence" value="ECO:0007669"/>
    <property type="project" value="InterPro"/>
</dbReference>
<dbReference type="Pfam" id="PF00141">
    <property type="entry name" value="peroxidase"/>
    <property type="match status" value="1"/>
</dbReference>
<dbReference type="SUPFAM" id="SSF55073">
    <property type="entry name" value="Nucleotide cyclase"/>
    <property type="match status" value="1"/>
</dbReference>
<protein>
    <submittedName>
        <fullName evidence="8">Guanylate cyclase</fullName>
    </submittedName>
</protein>
<evidence type="ECO:0000256" key="1">
    <source>
        <dbReference type="ARBA" id="ARBA00004651"/>
    </source>
</evidence>
<dbReference type="InterPro" id="IPR001054">
    <property type="entry name" value="A/G_cyclase"/>
</dbReference>
<keyword evidence="3" id="KW-0472">Membrane</keyword>
<dbReference type="PANTHER" id="PTHR43081">
    <property type="entry name" value="ADENYLATE CYCLASE, TERMINAL-DIFFERENTIATION SPECIFIC-RELATED"/>
    <property type="match status" value="1"/>
</dbReference>
<dbReference type="PROSITE" id="PS50873">
    <property type="entry name" value="PEROXIDASE_4"/>
    <property type="match status" value="1"/>
</dbReference>
<dbReference type="SMART" id="SM00044">
    <property type="entry name" value="CYCc"/>
    <property type="match status" value="1"/>
</dbReference>
<feature type="region of interest" description="Disordered" evidence="4">
    <location>
        <begin position="411"/>
        <end position="430"/>
    </location>
</feature>
<dbReference type="OrthoDB" id="9810588at2"/>
<dbReference type="GO" id="GO:0005886">
    <property type="term" value="C:plasma membrane"/>
    <property type="evidence" value="ECO:0007669"/>
    <property type="project" value="UniProtKB-SubCell"/>
</dbReference>
<evidence type="ECO:0000313" key="8">
    <source>
        <dbReference type="EMBL" id="TGK10293.1"/>
    </source>
</evidence>
<dbReference type="PROSITE" id="PS50125">
    <property type="entry name" value="GUANYLATE_CYCLASE_2"/>
    <property type="match status" value="1"/>
</dbReference>
<organism evidence="8 9">
    <name type="scientific">Leptospira fletcheri</name>
    <dbReference type="NCBI Taxonomy" id="2484981"/>
    <lineage>
        <taxon>Bacteria</taxon>
        <taxon>Pseudomonadati</taxon>
        <taxon>Spirochaetota</taxon>
        <taxon>Spirochaetia</taxon>
        <taxon>Leptospirales</taxon>
        <taxon>Leptospiraceae</taxon>
        <taxon>Leptospira</taxon>
    </lineage>
</organism>
<dbReference type="InterPro" id="IPR036010">
    <property type="entry name" value="2Fe-2S_ferredoxin-like_sf"/>
</dbReference>